<dbReference type="EMBL" id="QXDL01000102">
    <property type="protein sequence ID" value="RIH83034.1"/>
    <property type="molecule type" value="Genomic_DNA"/>
</dbReference>
<comment type="caution">
    <text evidence="1">The sequence shown here is derived from an EMBL/GenBank/DDBJ whole genome shotgun (WGS) entry which is preliminary data.</text>
</comment>
<name>A0A399EEG8_9DEIN</name>
<protein>
    <recommendedName>
        <fullName evidence="3">Xylose isomerase-like TIM barrel</fullName>
    </recommendedName>
</protein>
<dbReference type="InterPro" id="IPR036237">
    <property type="entry name" value="Xyl_isomerase-like_sf"/>
</dbReference>
<sequence>MIRLAANGTPELFELLYTHDLPLDYIKCPLSPDSRREVLRARHYLPVLLHGWGPPGYSLTMPEIPEPGLLCELAGLSGTPFVSAHLDYLPERDGELSREALLGRVASSASRLRALTGKEVLLENLPWYAWKSRPRYTTDPAFIAQALERSGSDLLLDLAHARVAAWHRGEEVRDYLAALPLGRVREVHVSGPRLEPEGLRDRHRSLSEEDYRLLEWVMPRLPRLEVLTLEYMGWGPGGEAGGPEAWLEQLEALERVRDAQMRAA</sequence>
<proteinExistence type="predicted"/>
<dbReference type="OrthoDB" id="1932681at2"/>
<evidence type="ECO:0008006" key="3">
    <source>
        <dbReference type="Google" id="ProtNLM"/>
    </source>
</evidence>
<dbReference type="InterPro" id="IPR007801">
    <property type="entry name" value="MbnB/TglH/ChrH"/>
</dbReference>
<organism evidence="1 2">
    <name type="scientific">Calidithermus terrae</name>
    <dbReference type="NCBI Taxonomy" id="1408545"/>
    <lineage>
        <taxon>Bacteria</taxon>
        <taxon>Thermotogati</taxon>
        <taxon>Deinococcota</taxon>
        <taxon>Deinococci</taxon>
        <taxon>Thermales</taxon>
        <taxon>Thermaceae</taxon>
        <taxon>Calidithermus</taxon>
    </lineage>
</organism>
<evidence type="ECO:0000313" key="2">
    <source>
        <dbReference type="Proteomes" id="UP000265715"/>
    </source>
</evidence>
<keyword evidence="2" id="KW-1185">Reference proteome</keyword>
<accession>A0A399EEG8</accession>
<dbReference type="AlphaFoldDB" id="A0A399EEG8"/>
<dbReference type="Pfam" id="PF05114">
    <property type="entry name" value="MbnB_TglH_ChrH"/>
    <property type="match status" value="1"/>
</dbReference>
<dbReference type="Proteomes" id="UP000265715">
    <property type="component" value="Unassembled WGS sequence"/>
</dbReference>
<dbReference type="Gene3D" id="3.20.20.150">
    <property type="entry name" value="Divalent-metal-dependent TIM barrel enzymes"/>
    <property type="match status" value="1"/>
</dbReference>
<gene>
    <name evidence="1" type="ORF">Mterra_02440</name>
</gene>
<reference evidence="1 2" key="1">
    <citation type="submission" date="2018-08" db="EMBL/GenBank/DDBJ databases">
        <title>Meiothermus terrae DSM 26712 genome sequencing project.</title>
        <authorList>
            <person name="Da Costa M.S."/>
            <person name="Albuquerque L."/>
            <person name="Raposo P."/>
            <person name="Froufe H.J.C."/>
            <person name="Barroso C.S."/>
            <person name="Egas C."/>
        </authorList>
    </citation>
    <scope>NUCLEOTIDE SEQUENCE [LARGE SCALE GENOMIC DNA]</scope>
    <source>
        <strain evidence="1 2">DSM 26712</strain>
    </source>
</reference>
<evidence type="ECO:0000313" key="1">
    <source>
        <dbReference type="EMBL" id="RIH83034.1"/>
    </source>
</evidence>
<dbReference type="SUPFAM" id="SSF51658">
    <property type="entry name" value="Xylose isomerase-like"/>
    <property type="match status" value="1"/>
</dbReference>
<dbReference type="RefSeq" id="WP_119315465.1">
    <property type="nucleotide sequence ID" value="NZ_QXDL01000102.1"/>
</dbReference>